<feature type="domain" description="Major facilitator superfamily (MFS) profile" evidence="8">
    <location>
        <begin position="1"/>
        <end position="190"/>
    </location>
</feature>
<feature type="transmembrane region" description="Helical" evidence="7">
    <location>
        <begin position="283"/>
        <end position="305"/>
    </location>
</feature>
<organism evidence="9 10">
    <name type="scientific">Deinococcus arboris</name>
    <dbReference type="NCBI Taxonomy" id="2682977"/>
    <lineage>
        <taxon>Bacteria</taxon>
        <taxon>Thermotogati</taxon>
        <taxon>Deinococcota</taxon>
        <taxon>Deinococci</taxon>
        <taxon>Deinococcales</taxon>
        <taxon>Deinococcaceae</taxon>
        <taxon>Deinococcus</taxon>
    </lineage>
</organism>
<evidence type="ECO:0000256" key="4">
    <source>
        <dbReference type="ARBA" id="ARBA00022692"/>
    </source>
</evidence>
<feature type="transmembrane region" description="Helical" evidence="7">
    <location>
        <begin position="100"/>
        <end position="118"/>
    </location>
</feature>
<evidence type="ECO:0000313" key="10">
    <source>
        <dbReference type="Proteomes" id="UP000483286"/>
    </source>
</evidence>
<dbReference type="PANTHER" id="PTHR23513">
    <property type="entry name" value="INTEGRAL MEMBRANE EFFLUX PROTEIN-RELATED"/>
    <property type="match status" value="1"/>
</dbReference>
<keyword evidence="2" id="KW-0813">Transport</keyword>
<sequence length="406" mass="41043">MFTLILSGPFARLWWAGLISMTGNWLLAAALPAQVYLETRSVPAATLMFLAGTLPRVLLGSLGGVLADRWPRRDVLLASNLLAALALLPLLVGGGDLPPLWAAALSSALLALVTLPVGPAEGALLPTLVPADQLARANALNALNNNLARLAGPALGGALLAALGLRAAVLADLLSFLLAAALLLGVPRMPAAPEAAQTRLRAAFVAGWHTVRGSPPLRLLVGLAGLSALGEGVFGPLIAPFVAEVMHGDARTYGWLLSVQAVGGLVGGALVARFAAHLRPEALLVAGSLGLGLGDLAVFCLPLLTPQVWPPLLVMALVGLPAAATGAGWTTLVQRLTPDAALGRVFGLAGHLMAAGVLLGTGLASLARGPQGILAVICLQGVIQVLVGLAALRLLGRTGRAAAPVS</sequence>
<feature type="transmembrane region" description="Helical" evidence="7">
    <location>
        <begin position="12"/>
        <end position="32"/>
    </location>
</feature>
<dbReference type="GO" id="GO:0022857">
    <property type="term" value="F:transmembrane transporter activity"/>
    <property type="evidence" value="ECO:0007669"/>
    <property type="project" value="InterPro"/>
</dbReference>
<evidence type="ECO:0000256" key="3">
    <source>
        <dbReference type="ARBA" id="ARBA00022475"/>
    </source>
</evidence>
<feature type="transmembrane region" description="Helical" evidence="7">
    <location>
        <begin position="345"/>
        <end position="367"/>
    </location>
</feature>
<feature type="transmembrane region" description="Helical" evidence="7">
    <location>
        <begin position="159"/>
        <end position="184"/>
    </location>
</feature>
<keyword evidence="5 7" id="KW-1133">Transmembrane helix</keyword>
<protein>
    <submittedName>
        <fullName evidence="9">MFS transporter</fullName>
    </submittedName>
</protein>
<dbReference type="EMBL" id="WQLB01000010">
    <property type="protein sequence ID" value="MVN87026.1"/>
    <property type="molecule type" value="Genomic_DNA"/>
</dbReference>
<dbReference type="AlphaFoldDB" id="A0A7C9IAW9"/>
<feature type="transmembrane region" description="Helical" evidence="7">
    <location>
        <begin position="75"/>
        <end position="93"/>
    </location>
</feature>
<feature type="transmembrane region" description="Helical" evidence="7">
    <location>
        <begin position="311"/>
        <end position="333"/>
    </location>
</feature>
<proteinExistence type="predicted"/>
<evidence type="ECO:0000256" key="1">
    <source>
        <dbReference type="ARBA" id="ARBA00004651"/>
    </source>
</evidence>
<comment type="subcellular location">
    <subcellularLocation>
        <location evidence="1">Cell membrane</location>
        <topology evidence="1">Multi-pass membrane protein</topology>
    </subcellularLocation>
</comment>
<evidence type="ECO:0000256" key="7">
    <source>
        <dbReference type="SAM" id="Phobius"/>
    </source>
</evidence>
<keyword evidence="10" id="KW-1185">Reference proteome</keyword>
<dbReference type="InterPro" id="IPR036259">
    <property type="entry name" value="MFS_trans_sf"/>
</dbReference>
<keyword evidence="6 7" id="KW-0472">Membrane</keyword>
<feature type="domain" description="Major facilitator superfamily (MFS) profile" evidence="8">
    <location>
        <begin position="216"/>
        <end position="406"/>
    </location>
</feature>
<evidence type="ECO:0000256" key="5">
    <source>
        <dbReference type="ARBA" id="ARBA00022989"/>
    </source>
</evidence>
<feature type="transmembrane region" description="Helical" evidence="7">
    <location>
        <begin position="44"/>
        <end position="63"/>
    </location>
</feature>
<name>A0A7C9IAW9_9DEIO</name>
<dbReference type="GO" id="GO:0005886">
    <property type="term" value="C:plasma membrane"/>
    <property type="evidence" value="ECO:0007669"/>
    <property type="project" value="UniProtKB-SubCell"/>
</dbReference>
<dbReference type="Proteomes" id="UP000483286">
    <property type="component" value="Unassembled WGS sequence"/>
</dbReference>
<dbReference type="RefSeq" id="WP_157459078.1">
    <property type="nucleotide sequence ID" value="NZ_WQLB01000010.1"/>
</dbReference>
<keyword evidence="3" id="KW-1003">Cell membrane</keyword>
<comment type="caution">
    <text evidence="9">The sequence shown here is derived from an EMBL/GenBank/DDBJ whole genome shotgun (WGS) entry which is preliminary data.</text>
</comment>
<gene>
    <name evidence="9" type="ORF">GO986_09630</name>
</gene>
<feature type="transmembrane region" description="Helical" evidence="7">
    <location>
        <begin position="219"/>
        <end position="243"/>
    </location>
</feature>
<feature type="transmembrane region" description="Helical" evidence="7">
    <location>
        <begin position="255"/>
        <end position="276"/>
    </location>
</feature>
<accession>A0A7C9IAW9</accession>
<dbReference type="InterPro" id="IPR010290">
    <property type="entry name" value="TM_effector"/>
</dbReference>
<dbReference type="SUPFAM" id="SSF103473">
    <property type="entry name" value="MFS general substrate transporter"/>
    <property type="match status" value="1"/>
</dbReference>
<keyword evidence="4 7" id="KW-0812">Transmembrane</keyword>
<evidence type="ECO:0000256" key="2">
    <source>
        <dbReference type="ARBA" id="ARBA00022448"/>
    </source>
</evidence>
<dbReference type="PANTHER" id="PTHR23513:SF6">
    <property type="entry name" value="MAJOR FACILITATOR SUPERFAMILY ASSOCIATED DOMAIN-CONTAINING PROTEIN"/>
    <property type="match status" value="1"/>
</dbReference>
<dbReference type="Pfam" id="PF05977">
    <property type="entry name" value="MFS_3"/>
    <property type="match status" value="1"/>
</dbReference>
<feature type="transmembrane region" description="Helical" evidence="7">
    <location>
        <begin position="373"/>
        <end position="392"/>
    </location>
</feature>
<evidence type="ECO:0000259" key="8">
    <source>
        <dbReference type="PROSITE" id="PS50850"/>
    </source>
</evidence>
<dbReference type="InterPro" id="IPR020846">
    <property type="entry name" value="MFS_dom"/>
</dbReference>
<evidence type="ECO:0000313" key="9">
    <source>
        <dbReference type="EMBL" id="MVN87026.1"/>
    </source>
</evidence>
<dbReference type="PROSITE" id="PS50850">
    <property type="entry name" value="MFS"/>
    <property type="match status" value="2"/>
</dbReference>
<evidence type="ECO:0000256" key="6">
    <source>
        <dbReference type="ARBA" id="ARBA00023136"/>
    </source>
</evidence>
<dbReference type="Gene3D" id="1.20.1250.20">
    <property type="entry name" value="MFS general substrate transporter like domains"/>
    <property type="match status" value="1"/>
</dbReference>
<reference evidence="9 10" key="1">
    <citation type="submission" date="2019-12" db="EMBL/GenBank/DDBJ databases">
        <title>Deinococcus sp. HMF7620 Genome sequencing and assembly.</title>
        <authorList>
            <person name="Kang H."/>
            <person name="Kim H."/>
            <person name="Joh K."/>
        </authorList>
    </citation>
    <scope>NUCLEOTIDE SEQUENCE [LARGE SCALE GENOMIC DNA]</scope>
    <source>
        <strain evidence="9 10">HMF7620</strain>
    </source>
</reference>